<dbReference type="AlphaFoldDB" id="A0A4U5MRP5"/>
<name>A0A4U5MRP5_STECR</name>
<evidence type="ECO:0000313" key="1">
    <source>
        <dbReference type="EMBL" id="TKR72356.1"/>
    </source>
</evidence>
<proteinExistence type="predicted"/>
<accession>A0A4U5MRP5</accession>
<evidence type="ECO:0000313" key="2">
    <source>
        <dbReference type="Proteomes" id="UP000298663"/>
    </source>
</evidence>
<sequence>MDYVPFLFYDVLSSHFSDHSLEEFSKLSFIGADVAKKYMKTVQNFLWIQPGRQSDTWGYCFLGTIPKRIFRSCFDALR</sequence>
<comment type="caution">
    <text evidence="1">The sequence shown here is derived from an EMBL/GenBank/DDBJ whole genome shotgun (WGS) entry which is preliminary data.</text>
</comment>
<keyword evidence="2" id="KW-1185">Reference proteome</keyword>
<reference evidence="1 2" key="1">
    <citation type="journal article" date="2015" name="Genome Biol.">
        <title>Comparative genomics of Steinernema reveals deeply conserved gene regulatory networks.</title>
        <authorList>
            <person name="Dillman A.R."/>
            <person name="Macchietto M."/>
            <person name="Porter C.F."/>
            <person name="Rogers A."/>
            <person name="Williams B."/>
            <person name="Antoshechkin I."/>
            <person name="Lee M.M."/>
            <person name="Goodwin Z."/>
            <person name="Lu X."/>
            <person name="Lewis E.E."/>
            <person name="Goodrich-Blair H."/>
            <person name="Stock S.P."/>
            <person name="Adams B.J."/>
            <person name="Sternberg P.W."/>
            <person name="Mortazavi A."/>
        </authorList>
    </citation>
    <scope>NUCLEOTIDE SEQUENCE [LARGE SCALE GENOMIC DNA]</scope>
    <source>
        <strain evidence="1 2">ALL</strain>
    </source>
</reference>
<protein>
    <submittedName>
        <fullName evidence="1">Uncharacterized protein</fullName>
    </submittedName>
</protein>
<organism evidence="1 2">
    <name type="scientific">Steinernema carpocapsae</name>
    <name type="common">Entomopathogenic nematode</name>
    <dbReference type="NCBI Taxonomy" id="34508"/>
    <lineage>
        <taxon>Eukaryota</taxon>
        <taxon>Metazoa</taxon>
        <taxon>Ecdysozoa</taxon>
        <taxon>Nematoda</taxon>
        <taxon>Chromadorea</taxon>
        <taxon>Rhabditida</taxon>
        <taxon>Tylenchina</taxon>
        <taxon>Panagrolaimomorpha</taxon>
        <taxon>Strongyloidoidea</taxon>
        <taxon>Steinernematidae</taxon>
        <taxon>Steinernema</taxon>
    </lineage>
</organism>
<dbReference type="EMBL" id="AZBU02000006">
    <property type="protein sequence ID" value="TKR72356.1"/>
    <property type="molecule type" value="Genomic_DNA"/>
</dbReference>
<gene>
    <name evidence="1" type="ORF">L596_019819</name>
</gene>
<dbReference type="Proteomes" id="UP000298663">
    <property type="component" value="Unassembled WGS sequence"/>
</dbReference>
<reference evidence="1 2" key="2">
    <citation type="journal article" date="2019" name="G3 (Bethesda)">
        <title>Hybrid Assembly of the Genome of the Entomopathogenic Nematode Steinernema carpocapsae Identifies the X-Chromosome.</title>
        <authorList>
            <person name="Serra L."/>
            <person name="Macchietto M."/>
            <person name="Macias-Munoz A."/>
            <person name="McGill C.J."/>
            <person name="Rodriguez I.M."/>
            <person name="Rodriguez B."/>
            <person name="Murad R."/>
            <person name="Mortazavi A."/>
        </authorList>
    </citation>
    <scope>NUCLEOTIDE SEQUENCE [LARGE SCALE GENOMIC DNA]</scope>
    <source>
        <strain evidence="1 2">ALL</strain>
    </source>
</reference>